<name>A0A0L0SAB0_ALLM3</name>
<reference evidence="4 5" key="1">
    <citation type="submission" date="2009-11" db="EMBL/GenBank/DDBJ databases">
        <title>Annotation of Allomyces macrogynus ATCC 38327.</title>
        <authorList>
            <consortium name="The Broad Institute Genome Sequencing Platform"/>
            <person name="Russ C."/>
            <person name="Cuomo C."/>
            <person name="Burger G."/>
            <person name="Gray M.W."/>
            <person name="Holland P.W.H."/>
            <person name="King N."/>
            <person name="Lang F.B.F."/>
            <person name="Roger A.J."/>
            <person name="Ruiz-Trillo I."/>
            <person name="Young S.K."/>
            <person name="Zeng Q."/>
            <person name="Gargeya S."/>
            <person name="Fitzgerald M."/>
            <person name="Haas B."/>
            <person name="Abouelleil A."/>
            <person name="Alvarado L."/>
            <person name="Arachchi H.M."/>
            <person name="Berlin A."/>
            <person name="Chapman S.B."/>
            <person name="Gearin G."/>
            <person name="Goldberg J."/>
            <person name="Griggs A."/>
            <person name="Gujja S."/>
            <person name="Hansen M."/>
            <person name="Heiman D."/>
            <person name="Howarth C."/>
            <person name="Larimer J."/>
            <person name="Lui A."/>
            <person name="MacDonald P.J.P."/>
            <person name="McCowen C."/>
            <person name="Montmayeur A."/>
            <person name="Murphy C."/>
            <person name="Neiman D."/>
            <person name="Pearson M."/>
            <person name="Priest M."/>
            <person name="Roberts A."/>
            <person name="Saif S."/>
            <person name="Shea T."/>
            <person name="Sisk P."/>
            <person name="Stolte C."/>
            <person name="Sykes S."/>
            <person name="Wortman J."/>
            <person name="Nusbaum C."/>
            <person name="Birren B."/>
        </authorList>
    </citation>
    <scope>NUCLEOTIDE SEQUENCE [LARGE SCALE GENOMIC DNA]</scope>
    <source>
        <strain evidence="4 5">ATCC 38327</strain>
    </source>
</reference>
<dbReference type="PANTHER" id="PTHR22696:SF1">
    <property type="entry name" value="E3 UBIQUITIN-PROTEIN LIGASE RNF26"/>
    <property type="match status" value="1"/>
</dbReference>
<dbReference type="PROSITE" id="PS50089">
    <property type="entry name" value="ZF_RING_2"/>
    <property type="match status" value="1"/>
</dbReference>
<dbReference type="GO" id="GO:0008270">
    <property type="term" value="F:zinc ion binding"/>
    <property type="evidence" value="ECO:0007669"/>
    <property type="project" value="UniProtKB-KW"/>
</dbReference>
<keyword evidence="1" id="KW-0863">Zinc-finger</keyword>
<accession>A0A0L0SAB0</accession>
<dbReference type="Pfam" id="PF13920">
    <property type="entry name" value="zf-C3HC4_3"/>
    <property type="match status" value="1"/>
</dbReference>
<dbReference type="VEuPathDB" id="FungiDB:AMAG_03647"/>
<dbReference type="Proteomes" id="UP000054350">
    <property type="component" value="Unassembled WGS sequence"/>
</dbReference>
<keyword evidence="5" id="KW-1185">Reference proteome</keyword>
<evidence type="ECO:0000313" key="5">
    <source>
        <dbReference type="Proteomes" id="UP000054350"/>
    </source>
</evidence>
<dbReference type="eggNOG" id="ENOG502S2K4">
    <property type="taxonomic scope" value="Eukaryota"/>
</dbReference>
<feature type="compositionally biased region" description="Low complexity" evidence="2">
    <location>
        <begin position="679"/>
        <end position="701"/>
    </location>
</feature>
<dbReference type="GO" id="GO:0016567">
    <property type="term" value="P:protein ubiquitination"/>
    <property type="evidence" value="ECO:0007669"/>
    <property type="project" value="TreeGrafter"/>
</dbReference>
<dbReference type="AlphaFoldDB" id="A0A0L0SAB0"/>
<dbReference type="EMBL" id="GG745334">
    <property type="protein sequence ID" value="KNE59349.1"/>
    <property type="molecule type" value="Genomic_DNA"/>
</dbReference>
<sequence length="803" mass="85081">MEIARDLAARAGQWVASSAPASTTAATSLSTATAAAAATTMETLSSAASASFKGPGAAAAGGSAAAGAGPVGLIALPTATMASGASALVLPFLKEAAAAVTGAGSSDATLTAAAGSAAGHGAAATMARDLPRPPVLLASAMASQPTLVDFITSRTVQFLVLQAIAVNRIRDVAAPRRPRRLPQWAHLALRGPLLVLLALNAIDLWTRLVVTDLGHQWRLDAVHAWATGTWPTPEALADALTAPAADTLYNGFRLICVAANLDVFFQCLERNTNDNRSSASSDRHSLLEWGLLTHLYVRGPDILVITLLHCIETMLLQLMALVGWDNKFRLIPTSITGLLALAHFVARYDAPTYPALVAIPKWPELFCIVISGIVATVYMCAHVATRGRLRQRPATPTLAALPTLADSYSVAVFKVGGACLDAAGSAPLRNEEPPVILVAPPSTRSDNPLTASSAALLADPVVAVLSQWSDAVLTAADAPGTAFRRAEELHRDDEPARAQVAVGRRTRPRTPRLLLEAVVEVVRLVRLDVVVHLATRVARLVARLAHQLGFPRRGRVGAQNADPAGAARALGRELDVAASHELAKRVAAVLDGDDEDDETYVPSEFERESSDEVDVDEDGGLLLSESESESEFEPDETDLDHDEDGELYREVFHLARDLQFPVVVPEPPEPPLTPARAMAWPSSTGSPATPAAPPLAQAPSPRVRPRTRSQTFAWAMDQLSPRPSNSATAAAAESDHEDEDQLVLTTALGMCVVCQTNPRAIVLRPCNCLVVCDECREALAARRFKTCPTCRRPVTAFCKVYQP</sequence>
<dbReference type="InterPro" id="IPR001841">
    <property type="entry name" value="Znf_RING"/>
</dbReference>
<dbReference type="InterPro" id="IPR013083">
    <property type="entry name" value="Znf_RING/FYVE/PHD"/>
</dbReference>
<evidence type="ECO:0000256" key="1">
    <source>
        <dbReference type="PROSITE-ProRule" id="PRU00175"/>
    </source>
</evidence>
<dbReference type="PANTHER" id="PTHR22696">
    <property type="entry name" value="E3 UBIQUITIN-PROTEIN LIGASE RNF26"/>
    <property type="match status" value="1"/>
</dbReference>
<evidence type="ECO:0000313" key="4">
    <source>
        <dbReference type="EMBL" id="KNE59349.1"/>
    </source>
</evidence>
<dbReference type="GO" id="GO:0061630">
    <property type="term" value="F:ubiquitin protein ligase activity"/>
    <property type="evidence" value="ECO:0007669"/>
    <property type="project" value="TreeGrafter"/>
</dbReference>
<dbReference type="OrthoDB" id="66726at2759"/>
<gene>
    <name evidence="4" type="ORF">AMAG_03647</name>
</gene>
<dbReference type="Gene3D" id="3.30.40.10">
    <property type="entry name" value="Zinc/RING finger domain, C3HC4 (zinc finger)"/>
    <property type="match status" value="1"/>
</dbReference>
<proteinExistence type="predicted"/>
<keyword evidence="1" id="KW-0862">Zinc</keyword>
<feature type="region of interest" description="Disordered" evidence="2">
    <location>
        <begin position="665"/>
        <end position="737"/>
    </location>
</feature>
<keyword evidence="1" id="KW-0479">Metal-binding</keyword>
<organism evidence="4 5">
    <name type="scientific">Allomyces macrogynus (strain ATCC 38327)</name>
    <name type="common">Allomyces javanicus var. macrogynus</name>
    <dbReference type="NCBI Taxonomy" id="578462"/>
    <lineage>
        <taxon>Eukaryota</taxon>
        <taxon>Fungi</taxon>
        <taxon>Fungi incertae sedis</taxon>
        <taxon>Blastocladiomycota</taxon>
        <taxon>Blastocladiomycetes</taxon>
        <taxon>Blastocladiales</taxon>
        <taxon>Blastocladiaceae</taxon>
        <taxon>Allomyces</taxon>
    </lineage>
</organism>
<dbReference type="STRING" id="578462.A0A0L0SAB0"/>
<reference evidence="5" key="2">
    <citation type="submission" date="2009-11" db="EMBL/GenBank/DDBJ databases">
        <title>The Genome Sequence of Allomyces macrogynus strain ATCC 38327.</title>
        <authorList>
            <consortium name="The Broad Institute Genome Sequencing Platform"/>
            <person name="Russ C."/>
            <person name="Cuomo C."/>
            <person name="Shea T."/>
            <person name="Young S.K."/>
            <person name="Zeng Q."/>
            <person name="Koehrsen M."/>
            <person name="Haas B."/>
            <person name="Borodovsky M."/>
            <person name="Guigo R."/>
            <person name="Alvarado L."/>
            <person name="Berlin A."/>
            <person name="Borenstein D."/>
            <person name="Chen Z."/>
            <person name="Engels R."/>
            <person name="Freedman E."/>
            <person name="Gellesch M."/>
            <person name="Goldberg J."/>
            <person name="Griggs A."/>
            <person name="Gujja S."/>
            <person name="Heiman D."/>
            <person name="Hepburn T."/>
            <person name="Howarth C."/>
            <person name="Jen D."/>
            <person name="Larson L."/>
            <person name="Lewis B."/>
            <person name="Mehta T."/>
            <person name="Park D."/>
            <person name="Pearson M."/>
            <person name="Roberts A."/>
            <person name="Saif S."/>
            <person name="Shenoy N."/>
            <person name="Sisk P."/>
            <person name="Stolte C."/>
            <person name="Sykes S."/>
            <person name="Walk T."/>
            <person name="White J."/>
            <person name="Yandava C."/>
            <person name="Burger G."/>
            <person name="Gray M.W."/>
            <person name="Holland P.W.H."/>
            <person name="King N."/>
            <person name="Lang F.B.F."/>
            <person name="Roger A.J."/>
            <person name="Ruiz-Trillo I."/>
            <person name="Lander E."/>
            <person name="Nusbaum C."/>
        </authorList>
    </citation>
    <scope>NUCLEOTIDE SEQUENCE [LARGE SCALE GENOMIC DNA]</scope>
    <source>
        <strain evidence="5">ATCC 38327</strain>
    </source>
</reference>
<evidence type="ECO:0000259" key="3">
    <source>
        <dbReference type="PROSITE" id="PS50089"/>
    </source>
</evidence>
<evidence type="ECO:0000256" key="2">
    <source>
        <dbReference type="SAM" id="MobiDB-lite"/>
    </source>
</evidence>
<feature type="domain" description="RING-type" evidence="3">
    <location>
        <begin position="751"/>
        <end position="791"/>
    </location>
</feature>
<protein>
    <recommendedName>
        <fullName evidence="3">RING-type domain-containing protein</fullName>
    </recommendedName>
</protein>
<feature type="region of interest" description="Disordered" evidence="2">
    <location>
        <begin position="590"/>
        <end position="617"/>
    </location>
</feature>
<dbReference type="GO" id="GO:0006511">
    <property type="term" value="P:ubiquitin-dependent protein catabolic process"/>
    <property type="evidence" value="ECO:0007669"/>
    <property type="project" value="TreeGrafter"/>
</dbReference>